<keyword evidence="3" id="KW-1185">Reference proteome</keyword>
<gene>
    <name evidence="2" type="ORF">GCM10007977_026610</name>
</gene>
<evidence type="ECO:0000313" key="3">
    <source>
        <dbReference type="Proteomes" id="UP000642070"/>
    </source>
</evidence>
<dbReference type="EMBL" id="BMPI01000010">
    <property type="protein sequence ID" value="GGM24124.1"/>
    <property type="molecule type" value="Genomic_DNA"/>
</dbReference>
<organism evidence="2 3">
    <name type="scientific">Dactylosporangium sucinum</name>
    <dbReference type="NCBI Taxonomy" id="1424081"/>
    <lineage>
        <taxon>Bacteria</taxon>
        <taxon>Bacillati</taxon>
        <taxon>Actinomycetota</taxon>
        <taxon>Actinomycetes</taxon>
        <taxon>Micromonosporales</taxon>
        <taxon>Micromonosporaceae</taxon>
        <taxon>Dactylosporangium</taxon>
    </lineage>
</organism>
<dbReference type="Proteomes" id="UP000642070">
    <property type="component" value="Unassembled WGS sequence"/>
</dbReference>
<name>A0A917TJ11_9ACTN</name>
<evidence type="ECO:0000256" key="1">
    <source>
        <dbReference type="SAM" id="MobiDB-lite"/>
    </source>
</evidence>
<comment type="caution">
    <text evidence="2">The sequence shown here is derived from an EMBL/GenBank/DDBJ whole genome shotgun (WGS) entry which is preliminary data.</text>
</comment>
<proteinExistence type="predicted"/>
<feature type="region of interest" description="Disordered" evidence="1">
    <location>
        <begin position="174"/>
        <end position="194"/>
    </location>
</feature>
<sequence length="406" mass="43793">MTDQFQPAYVPHDDPFGEARDRWLQGLSVLATLGEAGARMAAVEIQNRAATREWQARQDEAAAAARREADALTAKVRGERQRMADSLDEDWLINHASFSEAAWVWRTATVYATGDDPLAGRAANLAEDRLRKLHPDLMAAYDRLRQPGPHGPGLSKAEAMREAAYEVWQNAAGNDRAPGPQARPHGNTWPRPEVTNYDEATAGLRARRSDQAALPVGGWQVLDELDRQVRLEVAELAEYVSLEALEDLQRSWRSLGKLPPADPTALLRAHLNEAVGRGHLQPVVAEGIISNLEAQAAVERANGRRAGGAADDPRTGVDEHTAGQVASVVSDDRADQTATTAAAMRHSEPATAPPSAARTGEPSHRAAQPVVAQGFPGPLRVRAAHPSAASRQPTQPTITPVQGRAR</sequence>
<reference evidence="2" key="2">
    <citation type="submission" date="2020-09" db="EMBL/GenBank/DDBJ databases">
        <authorList>
            <person name="Sun Q."/>
            <person name="Ohkuma M."/>
        </authorList>
    </citation>
    <scope>NUCLEOTIDE SEQUENCE</scope>
    <source>
        <strain evidence="2">JCM 19831</strain>
    </source>
</reference>
<feature type="region of interest" description="Disordered" evidence="1">
    <location>
        <begin position="323"/>
        <end position="406"/>
    </location>
</feature>
<protein>
    <submittedName>
        <fullName evidence="2">Uncharacterized protein</fullName>
    </submittedName>
</protein>
<dbReference type="AlphaFoldDB" id="A0A917TJ11"/>
<accession>A0A917TJ11</accession>
<feature type="compositionally biased region" description="Polar residues" evidence="1">
    <location>
        <begin position="389"/>
        <end position="400"/>
    </location>
</feature>
<dbReference type="RefSeq" id="WP_190250080.1">
    <property type="nucleotide sequence ID" value="NZ_BMPI01000010.1"/>
</dbReference>
<evidence type="ECO:0000313" key="2">
    <source>
        <dbReference type="EMBL" id="GGM24124.1"/>
    </source>
</evidence>
<reference evidence="2" key="1">
    <citation type="journal article" date="2014" name="Int. J. Syst. Evol. Microbiol.">
        <title>Complete genome sequence of Corynebacterium casei LMG S-19264T (=DSM 44701T), isolated from a smear-ripened cheese.</title>
        <authorList>
            <consortium name="US DOE Joint Genome Institute (JGI-PGF)"/>
            <person name="Walter F."/>
            <person name="Albersmeier A."/>
            <person name="Kalinowski J."/>
            <person name="Ruckert C."/>
        </authorList>
    </citation>
    <scope>NUCLEOTIDE SEQUENCE</scope>
    <source>
        <strain evidence="2">JCM 19831</strain>
    </source>
</reference>